<organism evidence="2 4">
    <name type="scientific">Iodobacter fluviatilis</name>
    <dbReference type="NCBI Taxonomy" id="537"/>
    <lineage>
        <taxon>Bacteria</taxon>
        <taxon>Pseudomonadati</taxon>
        <taxon>Pseudomonadota</taxon>
        <taxon>Betaproteobacteria</taxon>
        <taxon>Neisseriales</taxon>
        <taxon>Chitinibacteraceae</taxon>
        <taxon>Iodobacter</taxon>
    </lineage>
</organism>
<name>A0A377Q7J2_9NEIS</name>
<reference evidence="3 5" key="2">
    <citation type="submission" date="2019-03" db="EMBL/GenBank/DDBJ databases">
        <title>Genomic Encyclopedia of Type Strains, Phase IV (KMG-IV): sequencing the most valuable type-strain genomes for metagenomic binning, comparative biology and taxonomic classification.</title>
        <authorList>
            <person name="Goeker M."/>
        </authorList>
    </citation>
    <scope>NUCLEOTIDE SEQUENCE [LARGE SCALE GENOMIC DNA]</scope>
    <source>
        <strain evidence="3 5">DSM 3764</strain>
    </source>
</reference>
<keyword evidence="1" id="KW-1133">Transmembrane helix</keyword>
<evidence type="ECO:0000256" key="1">
    <source>
        <dbReference type="SAM" id="Phobius"/>
    </source>
</evidence>
<evidence type="ECO:0000313" key="2">
    <source>
        <dbReference type="EMBL" id="STQ90797.1"/>
    </source>
</evidence>
<keyword evidence="1" id="KW-0472">Membrane</keyword>
<dbReference type="Proteomes" id="UP000295794">
    <property type="component" value="Unassembled WGS sequence"/>
</dbReference>
<keyword evidence="1" id="KW-0812">Transmembrane</keyword>
<sequence>MLTAENIKRSIAIVVLACFFLPLCQCTAKMPPTQNANAQGSTTTEVFVPYEKVRLEDINEVVLVTLFVWPLCFWALRRFAVTRVKKIAINSAEIVCGLASLFYLGLFFRLWGDLKYGGVIALFSFAIQVAVSAFLLVQYVARKRV</sequence>
<proteinExistence type="predicted"/>
<dbReference type="EMBL" id="SMBT01000002">
    <property type="protein sequence ID" value="TCU89427.1"/>
    <property type="molecule type" value="Genomic_DNA"/>
</dbReference>
<accession>A0A377Q7J2</accession>
<gene>
    <name evidence="3" type="ORF">EV682_102339</name>
    <name evidence="2" type="ORF">NCTC11159_01864</name>
</gene>
<reference evidence="2 4" key="1">
    <citation type="submission" date="2018-06" db="EMBL/GenBank/DDBJ databases">
        <authorList>
            <consortium name="Pathogen Informatics"/>
            <person name="Doyle S."/>
        </authorList>
    </citation>
    <scope>NUCLEOTIDE SEQUENCE [LARGE SCALE GENOMIC DNA]</scope>
    <source>
        <strain evidence="2 4">NCTC11159</strain>
    </source>
</reference>
<feature type="transmembrane region" description="Helical" evidence="1">
    <location>
        <begin position="116"/>
        <end position="141"/>
    </location>
</feature>
<dbReference type="RefSeq" id="WP_115227083.1">
    <property type="nucleotide sequence ID" value="NZ_CAWOLO010000002.1"/>
</dbReference>
<dbReference type="AlphaFoldDB" id="A0A377Q7J2"/>
<dbReference type="Proteomes" id="UP000255108">
    <property type="component" value="Unassembled WGS sequence"/>
</dbReference>
<dbReference type="EMBL" id="UGHR01000001">
    <property type="protein sequence ID" value="STQ90797.1"/>
    <property type="molecule type" value="Genomic_DNA"/>
</dbReference>
<evidence type="ECO:0000313" key="4">
    <source>
        <dbReference type="Proteomes" id="UP000255108"/>
    </source>
</evidence>
<evidence type="ECO:0000313" key="3">
    <source>
        <dbReference type="EMBL" id="TCU89427.1"/>
    </source>
</evidence>
<protein>
    <submittedName>
        <fullName evidence="2">Uncharacterized protein</fullName>
    </submittedName>
</protein>
<feature type="transmembrane region" description="Helical" evidence="1">
    <location>
        <begin position="88"/>
        <end position="110"/>
    </location>
</feature>
<evidence type="ECO:0000313" key="5">
    <source>
        <dbReference type="Proteomes" id="UP000295794"/>
    </source>
</evidence>
<keyword evidence="5" id="KW-1185">Reference proteome</keyword>